<proteinExistence type="predicted"/>
<keyword evidence="2" id="KW-1185">Reference proteome</keyword>
<name>A0A2L2T6Q7_9HYPO</name>
<protein>
    <submittedName>
        <fullName evidence="1">Uncharacterized protein</fullName>
    </submittedName>
</protein>
<dbReference type="Proteomes" id="UP000245910">
    <property type="component" value="Chromosome I"/>
</dbReference>
<dbReference type="AlphaFoldDB" id="A0A2L2T6Q7"/>
<evidence type="ECO:0000313" key="1">
    <source>
        <dbReference type="EMBL" id="CEI66492.1"/>
    </source>
</evidence>
<reference evidence="2" key="1">
    <citation type="submission" date="2014-10" db="EMBL/GenBank/DDBJ databases">
        <authorList>
            <person name="King R."/>
        </authorList>
    </citation>
    <scope>NUCLEOTIDE SEQUENCE [LARGE SCALE GENOMIC DNA]</scope>
    <source>
        <strain evidence="2">A3/5</strain>
    </source>
</reference>
<organism evidence="1 2">
    <name type="scientific">Fusarium venenatum</name>
    <dbReference type="NCBI Taxonomy" id="56646"/>
    <lineage>
        <taxon>Eukaryota</taxon>
        <taxon>Fungi</taxon>
        <taxon>Dikarya</taxon>
        <taxon>Ascomycota</taxon>
        <taxon>Pezizomycotina</taxon>
        <taxon>Sordariomycetes</taxon>
        <taxon>Hypocreomycetidae</taxon>
        <taxon>Hypocreales</taxon>
        <taxon>Nectriaceae</taxon>
        <taxon>Fusarium</taxon>
    </lineage>
</organism>
<evidence type="ECO:0000313" key="2">
    <source>
        <dbReference type="Proteomes" id="UP000245910"/>
    </source>
</evidence>
<sequence length="84" mass="9610">MPSLVYVVKLQALPHSSPDRYNMGRIHNTYATPRKRASWDVSKSKYFMRHYLSRGTFAPPPEASLVSFLSRLAHTLGSYAKDPR</sequence>
<accession>A0A2L2T6Q7</accession>
<dbReference type="EMBL" id="LN649229">
    <property type="protein sequence ID" value="CEI66492.1"/>
    <property type="molecule type" value="Genomic_DNA"/>
</dbReference>